<accession>A0A6N7WPJ9</accession>
<dbReference type="Proteomes" id="UP000436047">
    <property type="component" value="Unassembled WGS sequence"/>
</dbReference>
<organism evidence="1 2">
    <name type="scientific">Eisenbergiella porci</name>
    <dbReference type="NCBI Taxonomy" id="2652274"/>
    <lineage>
        <taxon>Bacteria</taxon>
        <taxon>Bacillati</taxon>
        <taxon>Bacillota</taxon>
        <taxon>Clostridia</taxon>
        <taxon>Lachnospirales</taxon>
        <taxon>Lachnospiraceae</taxon>
        <taxon>Eisenbergiella</taxon>
    </lineage>
</organism>
<sequence length="63" mass="6836">MTNTPKHDCTARRPDCVTEIRVGNSVLVVSGYFKENTTATAADKMMKVLEAEARAGQNTPHTA</sequence>
<dbReference type="RefSeq" id="WP_118557381.1">
    <property type="nucleotide sequence ID" value="NZ_VUMI01000076.1"/>
</dbReference>
<comment type="caution">
    <text evidence="1">The sequence shown here is derived from an EMBL/GenBank/DDBJ whole genome shotgun (WGS) entry which is preliminary data.</text>
</comment>
<dbReference type="EMBL" id="VUMI01000076">
    <property type="protein sequence ID" value="MSS91725.1"/>
    <property type="molecule type" value="Genomic_DNA"/>
</dbReference>
<evidence type="ECO:0000313" key="1">
    <source>
        <dbReference type="EMBL" id="MSS91725.1"/>
    </source>
</evidence>
<dbReference type="AlphaFoldDB" id="A0A6N7WPJ9"/>
<proteinExistence type="predicted"/>
<protein>
    <submittedName>
        <fullName evidence="1">Chorismate synthase</fullName>
    </submittedName>
</protein>
<dbReference type="GeneID" id="86056635"/>
<evidence type="ECO:0000313" key="2">
    <source>
        <dbReference type="Proteomes" id="UP000436047"/>
    </source>
</evidence>
<gene>
    <name evidence="1" type="ORF">FYJ45_26960</name>
</gene>
<name>A0A6N7WPJ9_9FIRM</name>
<keyword evidence="2" id="KW-1185">Reference proteome</keyword>
<reference evidence="1 2" key="1">
    <citation type="submission" date="2019-08" db="EMBL/GenBank/DDBJ databases">
        <title>In-depth cultivation of the pig gut microbiome towards novel bacterial diversity and tailored functional studies.</title>
        <authorList>
            <person name="Wylensek D."/>
            <person name="Hitch T.C.A."/>
            <person name="Clavel T."/>
        </authorList>
    </citation>
    <scope>NUCLEOTIDE SEQUENCE [LARGE SCALE GENOMIC DNA]</scope>
    <source>
        <strain evidence="1 2">WCA-389-WT-23B</strain>
    </source>
</reference>